<dbReference type="EMBL" id="VTEG01000010">
    <property type="protein sequence ID" value="TYR98571.1"/>
    <property type="molecule type" value="Genomic_DNA"/>
</dbReference>
<gene>
    <name evidence="1" type="ORF">FZC84_14155</name>
</gene>
<name>A0A5D4MAG9_9BACI</name>
<reference evidence="1 2" key="1">
    <citation type="submission" date="2019-08" db="EMBL/GenBank/DDBJ databases">
        <title>Bacillus genomes from the desert of Cuatro Cienegas, Coahuila.</title>
        <authorList>
            <person name="Olmedo-Alvarez G."/>
        </authorList>
    </citation>
    <scope>NUCLEOTIDE SEQUENCE [LARGE SCALE GENOMIC DNA]</scope>
    <source>
        <strain evidence="1 2">CH128b_4D</strain>
    </source>
</reference>
<dbReference type="AlphaFoldDB" id="A0A5D4MAG9"/>
<evidence type="ECO:0000313" key="1">
    <source>
        <dbReference type="EMBL" id="TYR98571.1"/>
    </source>
</evidence>
<organism evidence="1 2">
    <name type="scientific">Rossellomorea vietnamensis</name>
    <dbReference type="NCBI Taxonomy" id="218284"/>
    <lineage>
        <taxon>Bacteria</taxon>
        <taxon>Bacillati</taxon>
        <taxon>Bacillota</taxon>
        <taxon>Bacilli</taxon>
        <taxon>Bacillales</taxon>
        <taxon>Bacillaceae</taxon>
        <taxon>Rossellomorea</taxon>
    </lineage>
</organism>
<accession>A0A5D4MAG9</accession>
<sequence length="365" mass="43221">MNKLEDIVELRLYFFGTEQQKKAVFFEFIIPFFDKMKIPYYAERDWFGGPCYRIIHEYPEMDIGWVEKEFAAFCEGIAGSLTKEALEQNLKAYKTNTPAIAQMERREYREVKVDNHLSVESDKIDAEYVKKRFNSFQHLKVHIQSLFHIQSFISGNLESLKSLSSGERIKYTARFYRDVLQYSQYEEKYSVLVYVSNIEGVLAIADTRGKKEAYIQTYEKVYDFLNPEQFFQEEDYEDKFGRQWKQTLTAIYSLITDNLDILLHQHDEGYFSPEEQNALLKQNISQIESGFHDELLNNSIDDLLKHREHSIFKYLINIIYKFIHMLGIPFNEKNAACYIVCKYILDTSGTTWKQILDERGESFAR</sequence>
<dbReference type="Proteomes" id="UP000325182">
    <property type="component" value="Unassembled WGS sequence"/>
</dbReference>
<protein>
    <submittedName>
        <fullName evidence="1">Uncharacterized protein</fullName>
    </submittedName>
</protein>
<proteinExistence type="predicted"/>
<dbReference type="RefSeq" id="WP_148954339.1">
    <property type="nucleotide sequence ID" value="NZ_VTEG01000010.1"/>
</dbReference>
<comment type="caution">
    <text evidence="1">The sequence shown here is derived from an EMBL/GenBank/DDBJ whole genome shotgun (WGS) entry which is preliminary data.</text>
</comment>
<evidence type="ECO:0000313" key="2">
    <source>
        <dbReference type="Proteomes" id="UP000325182"/>
    </source>
</evidence>